<protein>
    <submittedName>
        <fullName evidence="2">Uncharacterized protein</fullName>
    </submittedName>
</protein>
<dbReference type="Proteomes" id="UP000716291">
    <property type="component" value="Unassembled WGS sequence"/>
</dbReference>
<keyword evidence="3" id="KW-1185">Reference proteome</keyword>
<dbReference type="EMBL" id="JAANQT010002759">
    <property type="protein sequence ID" value="KAG1301886.1"/>
    <property type="molecule type" value="Genomic_DNA"/>
</dbReference>
<sequence length="81" mass="9107">MLLGNSTNHNPPPLSPASQSLPSQARHASILSHAQSSADIWKTFTALARDLRGTKLTVFEDVKTKMVVKDRRQRQIWIRSL</sequence>
<feature type="region of interest" description="Disordered" evidence="1">
    <location>
        <begin position="1"/>
        <end position="28"/>
    </location>
</feature>
<organism evidence="2 3">
    <name type="scientific">Rhizopus oryzae</name>
    <name type="common">Mucormycosis agent</name>
    <name type="synonym">Rhizopus arrhizus var. delemar</name>
    <dbReference type="NCBI Taxonomy" id="64495"/>
    <lineage>
        <taxon>Eukaryota</taxon>
        <taxon>Fungi</taxon>
        <taxon>Fungi incertae sedis</taxon>
        <taxon>Mucoromycota</taxon>
        <taxon>Mucoromycotina</taxon>
        <taxon>Mucoromycetes</taxon>
        <taxon>Mucorales</taxon>
        <taxon>Mucorineae</taxon>
        <taxon>Rhizopodaceae</taxon>
        <taxon>Rhizopus</taxon>
    </lineage>
</organism>
<accession>A0A9P7BMP5</accession>
<reference evidence="2" key="1">
    <citation type="journal article" date="2020" name="Microb. Genom.">
        <title>Genetic diversity of clinical and environmental Mucorales isolates obtained from an investigation of mucormycosis cases among solid organ transplant recipients.</title>
        <authorList>
            <person name="Nguyen M.H."/>
            <person name="Kaul D."/>
            <person name="Muto C."/>
            <person name="Cheng S.J."/>
            <person name="Richter R.A."/>
            <person name="Bruno V.M."/>
            <person name="Liu G."/>
            <person name="Beyhan S."/>
            <person name="Sundermann A.J."/>
            <person name="Mounaud S."/>
            <person name="Pasculle A.W."/>
            <person name="Nierman W.C."/>
            <person name="Driscoll E."/>
            <person name="Cumbie R."/>
            <person name="Clancy C.J."/>
            <person name="Dupont C.L."/>
        </authorList>
    </citation>
    <scope>NUCLEOTIDE SEQUENCE</scope>
    <source>
        <strain evidence="2">GL11</strain>
    </source>
</reference>
<name>A0A9P7BMP5_RHIOR</name>
<evidence type="ECO:0000313" key="2">
    <source>
        <dbReference type="EMBL" id="KAG1301886.1"/>
    </source>
</evidence>
<comment type="caution">
    <text evidence="2">The sequence shown here is derived from an EMBL/GenBank/DDBJ whole genome shotgun (WGS) entry which is preliminary data.</text>
</comment>
<feature type="compositionally biased region" description="Low complexity" evidence="1">
    <location>
        <begin position="16"/>
        <end position="25"/>
    </location>
</feature>
<proteinExistence type="predicted"/>
<gene>
    <name evidence="2" type="ORF">G6F64_011403</name>
</gene>
<evidence type="ECO:0000313" key="3">
    <source>
        <dbReference type="Proteomes" id="UP000716291"/>
    </source>
</evidence>
<dbReference type="AlphaFoldDB" id="A0A9P7BMP5"/>
<evidence type="ECO:0000256" key="1">
    <source>
        <dbReference type="SAM" id="MobiDB-lite"/>
    </source>
</evidence>
<dbReference type="OrthoDB" id="10313404at2759"/>